<reference evidence="1" key="2">
    <citation type="journal article" date="2015" name="Data Brief">
        <title>Shoot transcriptome of the giant reed, Arundo donax.</title>
        <authorList>
            <person name="Barrero R.A."/>
            <person name="Guerrero F.D."/>
            <person name="Moolhuijzen P."/>
            <person name="Goolsby J.A."/>
            <person name="Tidwell J."/>
            <person name="Bellgard S.E."/>
            <person name="Bellgard M.I."/>
        </authorList>
    </citation>
    <scope>NUCLEOTIDE SEQUENCE</scope>
    <source>
        <tissue evidence="1">Shoot tissue taken approximately 20 cm above the soil surface</tissue>
    </source>
</reference>
<proteinExistence type="predicted"/>
<accession>A0A0A9AFX7</accession>
<dbReference type="EMBL" id="GBRH01247316">
    <property type="protein sequence ID" value="JAD50579.1"/>
    <property type="molecule type" value="Transcribed_RNA"/>
</dbReference>
<protein>
    <submittedName>
        <fullName evidence="1">Uncharacterized protein</fullName>
    </submittedName>
</protein>
<sequence>MKIISDSFDSPSIADNIPGIAFLFWGQLQGETAKIQSGRQLPPLLSLSVPWIDGNAN</sequence>
<dbReference type="AlphaFoldDB" id="A0A0A9AFX7"/>
<organism evidence="1">
    <name type="scientific">Arundo donax</name>
    <name type="common">Giant reed</name>
    <name type="synonym">Donax arundinaceus</name>
    <dbReference type="NCBI Taxonomy" id="35708"/>
    <lineage>
        <taxon>Eukaryota</taxon>
        <taxon>Viridiplantae</taxon>
        <taxon>Streptophyta</taxon>
        <taxon>Embryophyta</taxon>
        <taxon>Tracheophyta</taxon>
        <taxon>Spermatophyta</taxon>
        <taxon>Magnoliopsida</taxon>
        <taxon>Liliopsida</taxon>
        <taxon>Poales</taxon>
        <taxon>Poaceae</taxon>
        <taxon>PACMAD clade</taxon>
        <taxon>Arundinoideae</taxon>
        <taxon>Arundineae</taxon>
        <taxon>Arundo</taxon>
    </lineage>
</organism>
<reference evidence="1" key="1">
    <citation type="submission" date="2014-09" db="EMBL/GenBank/DDBJ databases">
        <authorList>
            <person name="Magalhaes I.L.F."/>
            <person name="Oliveira U."/>
            <person name="Santos F.R."/>
            <person name="Vidigal T.H.D.A."/>
            <person name="Brescovit A.D."/>
            <person name="Santos A.J."/>
        </authorList>
    </citation>
    <scope>NUCLEOTIDE SEQUENCE</scope>
    <source>
        <tissue evidence="1">Shoot tissue taken approximately 20 cm above the soil surface</tissue>
    </source>
</reference>
<evidence type="ECO:0000313" key="1">
    <source>
        <dbReference type="EMBL" id="JAD50579.1"/>
    </source>
</evidence>
<name>A0A0A9AFX7_ARUDO</name>